<protein>
    <submittedName>
        <fullName evidence="1">Uncharacterized protein</fullName>
    </submittedName>
</protein>
<evidence type="ECO:0000313" key="1">
    <source>
        <dbReference type="EMBL" id="GIY77627.1"/>
    </source>
</evidence>
<keyword evidence="2" id="KW-1185">Reference proteome</keyword>
<organism evidence="1 2">
    <name type="scientific">Caerostris extrusa</name>
    <name type="common">Bark spider</name>
    <name type="synonym">Caerostris bankana</name>
    <dbReference type="NCBI Taxonomy" id="172846"/>
    <lineage>
        <taxon>Eukaryota</taxon>
        <taxon>Metazoa</taxon>
        <taxon>Ecdysozoa</taxon>
        <taxon>Arthropoda</taxon>
        <taxon>Chelicerata</taxon>
        <taxon>Arachnida</taxon>
        <taxon>Araneae</taxon>
        <taxon>Araneomorphae</taxon>
        <taxon>Entelegynae</taxon>
        <taxon>Araneoidea</taxon>
        <taxon>Araneidae</taxon>
        <taxon>Caerostris</taxon>
    </lineage>
</organism>
<dbReference type="Proteomes" id="UP001054945">
    <property type="component" value="Unassembled WGS sequence"/>
</dbReference>
<name>A0AAV4W4M0_CAEEX</name>
<reference evidence="1 2" key="1">
    <citation type="submission" date="2021-06" db="EMBL/GenBank/DDBJ databases">
        <title>Caerostris extrusa draft genome.</title>
        <authorList>
            <person name="Kono N."/>
            <person name="Arakawa K."/>
        </authorList>
    </citation>
    <scope>NUCLEOTIDE SEQUENCE [LARGE SCALE GENOMIC DNA]</scope>
</reference>
<dbReference type="AlphaFoldDB" id="A0AAV4W4M0"/>
<evidence type="ECO:0000313" key="2">
    <source>
        <dbReference type="Proteomes" id="UP001054945"/>
    </source>
</evidence>
<proteinExistence type="predicted"/>
<sequence length="130" mass="14160">MPSNALRYLHHGRHWPSGQAPLAAAEISTVTDKILGQIQNIQIPSSFDVKRGKAQILGSLGGITSKRLIQNNRSNGNQHSNALRYLHHLTCDVIGQAALGNTRPLATVARRRHVVQTPRNALVGNPLILN</sequence>
<gene>
    <name evidence="1" type="ORF">CEXT_22541</name>
</gene>
<dbReference type="EMBL" id="BPLR01015655">
    <property type="protein sequence ID" value="GIY77627.1"/>
    <property type="molecule type" value="Genomic_DNA"/>
</dbReference>
<accession>A0AAV4W4M0</accession>
<comment type="caution">
    <text evidence="1">The sequence shown here is derived from an EMBL/GenBank/DDBJ whole genome shotgun (WGS) entry which is preliminary data.</text>
</comment>